<dbReference type="EMBL" id="ML977579">
    <property type="protein sequence ID" value="KAF2002116.1"/>
    <property type="molecule type" value="Genomic_DNA"/>
</dbReference>
<keyword evidence="4" id="KW-0833">Ubl conjugation pathway</keyword>
<dbReference type="Proteomes" id="UP000799779">
    <property type="component" value="Unassembled WGS sequence"/>
</dbReference>
<dbReference type="UniPathway" id="UPA00143"/>
<keyword evidence="5" id="KW-0862">Zinc</keyword>
<dbReference type="PANTHER" id="PTHR45969:SF69">
    <property type="entry name" value="FINGER DOMAIN PROTEIN, PUTATIVE (AFU_ORTHOLOGUE AFUA_3G12190)-RELATED"/>
    <property type="match status" value="1"/>
</dbReference>
<keyword evidence="2" id="KW-0479">Metal-binding</keyword>
<dbReference type="InterPro" id="IPR013083">
    <property type="entry name" value="Znf_RING/FYVE/PHD"/>
</dbReference>
<keyword evidence="3 6" id="KW-0863">Zinc-finger</keyword>
<dbReference type="PANTHER" id="PTHR45969">
    <property type="entry name" value="RING ZINC FINGER PROTEIN-RELATED"/>
    <property type="match status" value="1"/>
</dbReference>
<feature type="domain" description="RING-type" evidence="8">
    <location>
        <begin position="24"/>
        <end position="84"/>
    </location>
</feature>
<organism evidence="9 10">
    <name type="scientific">Amniculicola lignicola CBS 123094</name>
    <dbReference type="NCBI Taxonomy" id="1392246"/>
    <lineage>
        <taxon>Eukaryota</taxon>
        <taxon>Fungi</taxon>
        <taxon>Dikarya</taxon>
        <taxon>Ascomycota</taxon>
        <taxon>Pezizomycotina</taxon>
        <taxon>Dothideomycetes</taxon>
        <taxon>Pleosporomycetidae</taxon>
        <taxon>Pleosporales</taxon>
        <taxon>Amniculicolaceae</taxon>
        <taxon>Amniculicola</taxon>
    </lineage>
</organism>
<proteinExistence type="predicted"/>
<keyword evidence="10" id="KW-1185">Reference proteome</keyword>
<evidence type="ECO:0000313" key="9">
    <source>
        <dbReference type="EMBL" id="KAF2002116.1"/>
    </source>
</evidence>
<dbReference type="OrthoDB" id="8062037at2759"/>
<dbReference type="GO" id="GO:0061630">
    <property type="term" value="F:ubiquitin protein ligase activity"/>
    <property type="evidence" value="ECO:0007669"/>
    <property type="project" value="TreeGrafter"/>
</dbReference>
<evidence type="ECO:0000256" key="2">
    <source>
        <dbReference type="ARBA" id="ARBA00022723"/>
    </source>
</evidence>
<dbReference type="CDD" id="cd16448">
    <property type="entry name" value="RING-H2"/>
    <property type="match status" value="1"/>
</dbReference>
<dbReference type="SMART" id="SM00184">
    <property type="entry name" value="RING"/>
    <property type="match status" value="1"/>
</dbReference>
<evidence type="ECO:0000256" key="7">
    <source>
        <dbReference type="SAM" id="MobiDB-lite"/>
    </source>
</evidence>
<dbReference type="GO" id="GO:0016567">
    <property type="term" value="P:protein ubiquitination"/>
    <property type="evidence" value="ECO:0007669"/>
    <property type="project" value="UniProtKB-UniPathway"/>
</dbReference>
<evidence type="ECO:0000256" key="5">
    <source>
        <dbReference type="ARBA" id="ARBA00022833"/>
    </source>
</evidence>
<dbReference type="InterPro" id="IPR001841">
    <property type="entry name" value="Znf_RING"/>
</dbReference>
<dbReference type="GO" id="GO:0051603">
    <property type="term" value="P:proteolysis involved in protein catabolic process"/>
    <property type="evidence" value="ECO:0007669"/>
    <property type="project" value="UniProtKB-ARBA"/>
</dbReference>
<evidence type="ECO:0000256" key="6">
    <source>
        <dbReference type="PROSITE-ProRule" id="PRU00175"/>
    </source>
</evidence>
<evidence type="ECO:0000313" key="10">
    <source>
        <dbReference type="Proteomes" id="UP000799779"/>
    </source>
</evidence>
<accession>A0A6A5WWV8</accession>
<dbReference type="InterPro" id="IPR024766">
    <property type="entry name" value="Znf_RING_H2"/>
</dbReference>
<feature type="compositionally biased region" description="Polar residues" evidence="7">
    <location>
        <begin position="197"/>
        <end position="214"/>
    </location>
</feature>
<dbReference type="Gene3D" id="3.30.40.10">
    <property type="entry name" value="Zinc/RING finger domain, C3HC4 (zinc finger)"/>
    <property type="match status" value="1"/>
</dbReference>
<dbReference type="Pfam" id="PF12678">
    <property type="entry name" value="zf-rbx1"/>
    <property type="match status" value="1"/>
</dbReference>
<dbReference type="SUPFAM" id="SSF57850">
    <property type="entry name" value="RING/U-box"/>
    <property type="match status" value="1"/>
</dbReference>
<feature type="region of interest" description="Disordered" evidence="7">
    <location>
        <begin position="178"/>
        <end position="234"/>
    </location>
</feature>
<sequence>MEEFLRRDVEELPEDHFTLSEDECPICREATVFPESGGSDSVSRNVDRRVIKIQSCNHIYHAYCLRKWLASLSQNSEGICPLDRSVLYTEFTRPIDSHAVNATVAFEQDGGMAERLTTLLNQEDLWFPFPLVPTDTLAEEIAEDVRRVVIRDRGIDWWDSLMSDWYDFRASEVRLPPIRNTHHHTPPTRPPFTHQPSHTSRPALSSSRRTSFMGQRSRRGHPGHNFSRWAAGGR</sequence>
<comment type="pathway">
    <text evidence="1">Protein modification; protein ubiquitination.</text>
</comment>
<name>A0A6A5WWV8_9PLEO</name>
<dbReference type="PROSITE" id="PS50089">
    <property type="entry name" value="ZF_RING_2"/>
    <property type="match status" value="1"/>
</dbReference>
<reference evidence="9" key="1">
    <citation type="journal article" date="2020" name="Stud. Mycol.">
        <title>101 Dothideomycetes genomes: a test case for predicting lifestyles and emergence of pathogens.</title>
        <authorList>
            <person name="Haridas S."/>
            <person name="Albert R."/>
            <person name="Binder M."/>
            <person name="Bloem J."/>
            <person name="Labutti K."/>
            <person name="Salamov A."/>
            <person name="Andreopoulos B."/>
            <person name="Baker S."/>
            <person name="Barry K."/>
            <person name="Bills G."/>
            <person name="Bluhm B."/>
            <person name="Cannon C."/>
            <person name="Castanera R."/>
            <person name="Culley D."/>
            <person name="Daum C."/>
            <person name="Ezra D."/>
            <person name="Gonzalez J."/>
            <person name="Henrissat B."/>
            <person name="Kuo A."/>
            <person name="Liang C."/>
            <person name="Lipzen A."/>
            <person name="Lutzoni F."/>
            <person name="Magnuson J."/>
            <person name="Mondo S."/>
            <person name="Nolan M."/>
            <person name="Ohm R."/>
            <person name="Pangilinan J."/>
            <person name="Park H.-J."/>
            <person name="Ramirez L."/>
            <person name="Alfaro M."/>
            <person name="Sun H."/>
            <person name="Tritt A."/>
            <person name="Yoshinaga Y."/>
            <person name="Zwiers L.-H."/>
            <person name="Turgeon B."/>
            <person name="Goodwin S."/>
            <person name="Spatafora J."/>
            <person name="Crous P."/>
            <person name="Grigoriev I."/>
        </authorList>
    </citation>
    <scope>NUCLEOTIDE SEQUENCE</scope>
    <source>
        <strain evidence="9">CBS 123094</strain>
    </source>
</reference>
<evidence type="ECO:0000256" key="3">
    <source>
        <dbReference type="ARBA" id="ARBA00022771"/>
    </source>
</evidence>
<evidence type="ECO:0000256" key="4">
    <source>
        <dbReference type="ARBA" id="ARBA00022786"/>
    </source>
</evidence>
<gene>
    <name evidence="9" type="ORF">P154DRAFT_533366</name>
</gene>
<evidence type="ECO:0000256" key="1">
    <source>
        <dbReference type="ARBA" id="ARBA00004906"/>
    </source>
</evidence>
<dbReference type="GO" id="GO:0008270">
    <property type="term" value="F:zinc ion binding"/>
    <property type="evidence" value="ECO:0007669"/>
    <property type="project" value="UniProtKB-KW"/>
</dbReference>
<evidence type="ECO:0000259" key="8">
    <source>
        <dbReference type="PROSITE" id="PS50089"/>
    </source>
</evidence>
<dbReference type="AlphaFoldDB" id="A0A6A5WWV8"/>
<protein>
    <recommendedName>
        <fullName evidence="8">RING-type domain-containing protein</fullName>
    </recommendedName>
</protein>